<evidence type="ECO:0000256" key="1">
    <source>
        <dbReference type="SAM" id="MobiDB-lite"/>
    </source>
</evidence>
<reference evidence="2" key="2">
    <citation type="submission" date="2014-07" db="EMBL/GenBank/DDBJ databases">
        <authorList>
            <person name="Hull J."/>
        </authorList>
    </citation>
    <scope>NUCLEOTIDE SEQUENCE</scope>
</reference>
<dbReference type="AlphaFoldDB" id="A0A0A9XF76"/>
<dbReference type="InterPro" id="IPR009602">
    <property type="entry name" value="CBAR/FAM92"/>
</dbReference>
<feature type="region of interest" description="Disordered" evidence="1">
    <location>
        <begin position="165"/>
        <end position="186"/>
    </location>
</feature>
<organism evidence="2">
    <name type="scientific">Lygus hesperus</name>
    <name type="common">Western plant bug</name>
    <dbReference type="NCBI Taxonomy" id="30085"/>
    <lineage>
        <taxon>Eukaryota</taxon>
        <taxon>Metazoa</taxon>
        <taxon>Ecdysozoa</taxon>
        <taxon>Arthropoda</taxon>
        <taxon>Hexapoda</taxon>
        <taxon>Insecta</taxon>
        <taxon>Pterygota</taxon>
        <taxon>Neoptera</taxon>
        <taxon>Paraneoptera</taxon>
        <taxon>Hemiptera</taxon>
        <taxon>Heteroptera</taxon>
        <taxon>Panheteroptera</taxon>
        <taxon>Cimicomorpha</taxon>
        <taxon>Miridae</taxon>
        <taxon>Mirini</taxon>
        <taxon>Lygus</taxon>
    </lineage>
</organism>
<dbReference type="GO" id="GO:0035869">
    <property type="term" value="C:ciliary transition zone"/>
    <property type="evidence" value="ECO:0007669"/>
    <property type="project" value="TreeGrafter"/>
</dbReference>
<reference evidence="2" key="1">
    <citation type="journal article" date="2014" name="PLoS ONE">
        <title>Transcriptome-Based Identification of ABC Transporters in the Western Tarnished Plant Bug Lygus hesperus.</title>
        <authorList>
            <person name="Hull J.J."/>
            <person name="Chaney K."/>
            <person name="Geib S.M."/>
            <person name="Fabrick J.A."/>
            <person name="Brent C.S."/>
            <person name="Walsh D."/>
            <person name="Lavine L.C."/>
        </authorList>
    </citation>
    <scope>NUCLEOTIDE SEQUENCE</scope>
</reference>
<proteinExistence type="predicted"/>
<dbReference type="Pfam" id="PF06730">
    <property type="entry name" value="FAM92"/>
    <property type="match status" value="1"/>
</dbReference>
<accession>A0A0A9XF76</accession>
<name>A0A0A9XF76_LYGHE</name>
<protein>
    <submittedName>
        <fullName evidence="2">Protein FAM92A1</fullName>
    </submittedName>
</protein>
<dbReference type="PANTHER" id="PTHR21223">
    <property type="entry name" value="CBY1-INTERACTING BAR DOMAIN-CONTAINING PROTEIN HOMOLOG"/>
    <property type="match status" value="1"/>
</dbReference>
<dbReference type="EMBL" id="GBHO01027864">
    <property type="protein sequence ID" value="JAG15740.1"/>
    <property type="molecule type" value="Transcribed_RNA"/>
</dbReference>
<evidence type="ECO:0000313" key="2">
    <source>
        <dbReference type="EMBL" id="JAG15740.1"/>
    </source>
</evidence>
<dbReference type="PANTHER" id="PTHR21223:SF2">
    <property type="entry name" value="CBY1-INTERACTING BAR DOMAIN-CONTAINING PROTEIN HOMOLOG"/>
    <property type="match status" value="1"/>
</dbReference>
<feature type="non-terminal residue" evidence="2">
    <location>
        <position position="1"/>
    </location>
</feature>
<dbReference type="GO" id="GO:0036064">
    <property type="term" value="C:ciliary basal body"/>
    <property type="evidence" value="ECO:0007669"/>
    <property type="project" value="TreeGrafter"/>
</dbReference>
<sequence length="317" mass="35826">HLKLVLRDLRGVIDLALFLSPVLPVTSVFGVMNLIRASDSQNLLLENQAKLAEERLRASEEATAKMNSLLIAFTKSATKYGDAVEELATTLHEVFETEAHSTSLKDFTVTASRSLIILADMRNQSTSFLQDEVLSAIDQYRAFCRTQRCRMKNICSSKEREASSRRRAAMIRRNDSESTDASCSRPLSHMQKALEDHTLAFEKKKLEVMKGVLSDFIKGETSFHVDAVRLLSETYSKVLSVDVENDFVSFRNALQEKRKAAISIRPSNSIVLRRRPSTVQDKFAFLDNDSLRRINERRYSERSSLATVPSDILGLCR</sequence>
<dbReference type="GO" id="GO:0060271">
    <property type="term" value="P:cilium assembly"/>
    <property type="evidence" value="ECO:0007669"/>
    <property type="project" value="TreeGrafter"/>
</dbReference>
<gene>
    <name evidence="2" type="primary">fam92a1_0</name>
    <name evidence="2" type="ORF">CM83_1605</name>
</gene>